<dbReference type="AlphaFoldDB" id="A0AAD7AIH5"/>
<proteinExistence type="predicted"/>
<organism evidence="2 3">
    <name type="scientific">Mycena albidolilacea</name>
    <dbReference type="NCBI Taxonomy" id="1033008"/>
    <lineage>
        <taxon>Eukaryota</taxon>
        <taxon>Fungi</taxon>
        <taxon>Dikarya</taxon>
        <taxon>Basidiomycota</taxon>
        <taxon>Agaricomycotina</taxon>
        <taxon>Agaricomycetes</taxon>
        <taxon>Agaricomycetidae</taxon>
        <taxon>Agaricales</taxon>
        <taxon>Marasmiineae</taxon>
        <taxon>Mycenaceae</taxon>
        <taxon>Mycena</taxon>
    </lineage>
</organism>
<protein>
    <submittedName>
        <fullName evidence="2">Uncharacterized protein</fullName>
    </submittedName>
</protein>
<dbReference type="Proteomes" id="UP001218218">
    <property type="component" value="Unassembled WGS sequence"/>
</dbReference>
<sequence length="304" mass="34108">MERKQIVLALLHQCTDEDAEDYKRWLRLPPEFARDPNYNASNALKWISADKYNDYLLQRGRDTSPNTNDIGEISHPEPTVDSRDKKSLPLPEIINLCSDSDDSDIEASAPIKQEVKLEDSPMAQPAGQRAKANTDKIRVTRKEKVDKVIYLSGVPERWPAADPDLDVAFVVNLSNDLRVKKLLKGDKLGGLDAQLKRDISDTFRRKTALTASTQNQESWGKGSNGSTIRETLLKILHNIPARRSIHICNGGLKCEFFDPVFLSNYERTLDSGSAVGKTAFFYRVILNHRVRGCRAKVAVAFANA</sequence>
<feature type="compositionally biased region" description="Basic and acidic residues" evidence="1">
    <location>
        <begin position="72"/>
        <end position="85"/>
    </location>
</feature>
<accession>A0AAD7AIH5</accession>
<comment type="caution">
    <text evidence="2">The sequence shown here is derived from an EMBL/GenBank/DDBJ whole genome shotgun (WGS) entry which is preliminary data.</text>
</comment>
<gene>
    <name evidence="2" type="ORF">DFH08DRAFT_953663</name>
</gene>
<evidence type="ECO:0000313" key="2">
    <source>
        <dbReference type="EMBL" id="KAJ7358531.1"/>
    </source>
</evidence>
<evidence type="ECO:0000256" key="1">
    <source>
        <dbReference type="SAM" id="MobiDB-lite"/>
    </source>
</evidence>
<feature type="region of interest" description="Disordered" evidence="1">
    <location>
        <begin position="60"/>
        <end position="85"/>
    </location>
</feature>
<name>A0AAD7AIH5_9AGAR</name>
<dbReference type="EMBL" id="JARIHO010000007">
    <property type="protein sequence ID" value="KAJ7358531.1"/>
    <property type="molecule type" value="Genomic_DNA"/>
</dbReference>
<keyword evidence="3" id="KW-1185">Reference proteome</keyword>
<evidence type="ECO:0000313" key="3">
    <source>
        <dbReference type="Proteomes" id="UP001218218"/>
    </source>
</evidence>
<reference evidence="2" key="1">
    <citation type="submission" date="2023-03" db="EMBL/GenBank/DDBJ databases">
        <title>Massive genome expansion in bonnet fungi (Mycena s.s.) driven by repeated elements and novel gene families across ecological guilds.</title>
        <authorList>
            <consortium name="Lawrence Berkeley National Laboratory"/>
            <person name="Harder C.B."/>
            <person name="Miyauchi S."/>
            <person name="Viragh M."/>
            <person name="Kuo A."/>
            <person name="Thoen E."/>
            <person name="Andreopoulos B."/>
            <person name="Lu D."/>
            <person name="Skrede I."/>
            <person name="Drula E."/>
            <person name="Henrissat B."/>
            <person name="Morin E."/>
            <person name="Kohler A."/>
            <person name="Barry K."/>
            <person name="LaButti K."/>
            <person name="Morin E."/>
            <person name="Salamov A."/>
            <person name="Lipzen A."/>
            <person name="Mereny Z."/>
            <person name="Hegedus B."/>
            <person name="Baldrian P."/>
            <person name="Stursova M."/>
            <person name="Weitz H."/>
            <person name="Taylor A."/>
            <person name="Grigoriev I.V."/>
            <person name="Nagy L.G."/>
            <person name="Martin F."/>
            <person name="Kauserud H."/>
        </authorList>
    </citation>
    <scope>NUCLEOTIDE SEQUENCE</scope>
    <source>
        <strain evidence="2">CBHHK002</strain>
    </source>
</reference>